<dbReference type="InterPro" id="IPR003356">
    <property type="entry name" value="DNA_methylase_A-5"/>
</dbReference>
<evidence type="ECO:0000313" key="7">
    <source>
        <dbReference type="EMBL" id="SUZ94248.1"/>
    </source>
</evidence>
<keyword evidence="4" id="KW-0680">Restriction system</keyword>
<dbReference type="EC" id="2.1.1.72" evidence="1"/>
<dbReference type="GO" id="GO:0008170">
    <property type="term" value="F:N-methyltransferase activity"/>
    <property type="evidence" value="ECO:0007669"/>
    <property type="project" value="InterPro"/>
</dbReference>
<dbReference type="Pfam" id="PF02384">
    <property type="entry name" value="N6_Mtase"/>
    <property type="match status" value="1"/>
</dbReference>
<evidence type="ECO:0000256" key="2">
    <source>
        <dbReference type="ARBA" id="ARBA00022603"/>
    </source>
</evidence>
<name>A0A381RTD9_9ZZZZ</name>
<reference evidence="7" key="1">
    <citation type="submission" date="2018-05" db="EMBL/GenBank/DDBJ databases">
        <authorList>
            <person name="Lanie J.A."/>
            <person name="Ng W.-L."/>
            <person name="Kazmierczak K.M."/>
            <person name="Andrzejewski T.M."/>
            <person name="Davidsen T.M."/>
            <person name="Wayne K.J."/>
            <person name="Tettelin H."/>
            <person name="Glass J.I."/>
            <person name="Rusch D."/>
            <person name="Podicherti R."/>
            <person name="Tsui H.-C.T."/>
            <person name="Winkler M.E."/>
        </authorList>
    </citation>
    <scope>NUCLEOTIDE SEQUENCE</scope>
</reference>
<dbReference type="InterPro" id="IPR002052">
    <property type="entry name" value="DNA_methylase_N6_adenine_CS"/>
</dbReference>
<keyword evidence="2" id="KW-0489">Methyltransferase</keyword>
<feature type="domain" description="DNA methylase adenine-specific" evidence="6">
    <location>
        <begin position="28"/>
        <end position="220"/>
    </location>
</feature>
<dbReference type="PANTHER" id="PTHR33841:SF1">
    <property type="entry name" value="DNA METHYLTRANSFERASE A"/>
    <property type="match status" value="1"/>
</dbReference>
<dbReference type="PRINTS" id="PR00507">
    <property type="entry name" value="N12N6MTFRASE"/>
</dbReference>
<dbReference type="AlphaFoldDB" id="A0A381RTD9"/>
<evidence type="ECO:0000256" key="5">
    <source>
        <dbReference type="ARBA" id="ARBA00047942"/>
    </source>
</evidence>
<evidence type="ECO:0000256" key="1">
    <source>
        <dbReference type="ARBA" id="ARBA00011900"/>
    </source>
</evidence>
<evidence type="ECO:0000259" key="6">
    <source>
        <dbReference type="Pfam" id="PF02384"/>
    </source>
</evidence>
<organism evidence="7">
    <name type="scientific">marine metagenome</name>
    <dbReference type="NCBI Taxonomy" id="408172"/>
    <lineage>
        <taxon>unclassified sequences</taxon>
        <taxon>metagenomes</taxon>
        <taxon>ecological metagenomes</taxon>
    </lineage>
</organism>
<gene>
    <name evidence="7" type="ORF">METZ01_LOCUS47102</name>
</gene>
<protein>
    <recommendedName>
        <fullName evidence="1">site-specific DNA-methyltransferase (adenine-specific)</fullName>
        <ecNumber evidence="1">2.1.1.72</ecNumber>
    </recommendedName>
</protein>
<dbReference type="SUPFAM" id="SSF53335">
    <property type="entry name" value="S-adenosyl-L-methionine-dependent methyltransferases"/>
    <property type="match status" value="1"/>
</dbReference>
<dbReference type="EMBL" id="UINC01002217">
    <property type="protein sequence ID" value="SUZ94248.1"/>
    <property type="molecule type" value="Genomic_DNA"/>
</dbReference>
<dbReference type="PROSITE" id="PS00092">
    <property type="entry name" value="N6_MTASE"/>
    <property type="match status" value="1"/>
</dbReference>
<accession>A0A381RTD9</accession>
<evidence type="ECO:0000256" key="3">
    <source>
        <dbReference type="ARBA" id="ARBA00022679"/>
    </source>
</evidence>
<dbReference type="GO" id="GO:0009007">
    <property type="term" value="F:site-specific DNA-methyltransferase (adenine-specific) activity"/>
    <property type="evidence" value="ECO:0007669"/>
    <property type="project" value="UniProtKB-EC"/>
</dbReference>
<proteinExistence type="predicted"/>
<feature type="non-terminal residue" evidence="7">
    <location>
        <position position="1"/>
    </location>
</feature>
<dbReference type="Gene3D" id="3.40.50.150">
    <property type="entry name" value="Vaccinia Virus protein VP39"/>
    <property type="match status" value="1"/>
</dbReference>
<evidence type="ECO:0000256" key="4">
    <source>
        <dbReference type="ARBA" id="ARBA00022747"/>
    </source>
</evidence>
<dbReference type="InterPro" id="IPR029063">
    <property type="entry name" value="SAM-dependent_MTases_sf"/>
</dbReference>
<keyword evidence="3" id="KW-0808">Transferase</keyword>
<comment type="catalytic activity">
    <reaction evidence="5">
        <text>a 2'-deoxyadenosine in DNA + S-adenosyl-L-methionine = an N(6)-methyl-2'-deoxyadenosine in DNA + S-adenosyl-L-homocysteine + H(+)</text>
        <dbReference type="Rhea" id="RHEA:15197"/>
        <dbReference type="Rhea" id="RHEA-COMP:12418"/>
        <dbReference type="Rhea" id="RHEA-COMP:12419"/>
        <dbReference type="ChEBI" id="CHEBI:15378"/>
        <dbReference type="ChEBI" id="CHEBI:57856"/>
        <dbReference type="ChEBI" id="CHEBI:59789"/>
        <dbReference type="ChEBI" id="CHEBI:90615"/>
        <dbReference type="ChEBI" id="CHEBI:90616"/>
        <dbReference type="EC" id="2.1.1.72"/>
    </reaction>
</comment>
<dbReference type="GO" id="GO:0003677">
    <property type="term" value="F:DNA binding"/>
    <property type="evidence" value="ECO:0007669"/>
    <property type="project" value="InterPro"/>
</dbReference>
<sequence>VTDRHLDLAADRLAAEAACRLQEAGDRRRRGVFFTPPDIAAALADQVVERGTVLDPACGGGAFLLAAARRLLAVGTSDRRSIVRGHLFGADVDPASVAATRRILGAWADVDSDEVAGVVVADPLRDGASAWPDRPVDGFDAVVGNPPFLGQLRASTSRTGGERLLLRERFGGLVAAYTDAAWLFLALGMDVLAPGGRMVLIQPQSLLSARDAGPVRDLMVTSGRLVGLWLDRSGVFAGHAEVCAPVVERRADGSLPHGQVRLLVDRSAELVGEVPPPAPGGPWGSLVGGLLGIPEVGSMDGQQASAGRIGDRAGVTAGFRQHYYALVGAVHERSGPGDRRPPLVTTSSVDPLHSRWSTTTCRFDGRRWALPVVDLAAVSVVDPVVGAWLEARHRPKLLVATQTTVVEVVADPAGDMVPLTPLVVVEPEPEELWHLAAALSAPTVSAMAARLSVGAARSAGRIKLSARQVADLPVPTDQTAWDEGASLAMALHEAGRTATQEAWLEFGETMGRAYGTPDGDLLEWWWARHPARSRA</sequence>
<dbReference type="GO" id="GO:0009307">
    <property type="term" value="P:DNA restriction-modification system"/>
    <property type="evidence" value="ECO:0007669"/>
    <property type="project" value="UniProtKB-KW"/>
</dbReference>
<dbReference type="GO" id="GO:0032259">
    <property type="term" value="P:methylation"/>
    <property type="evidence" value="ECO:0007669"/>
    <property type="project" value="UniProtKB-KW"/>
</dbReference>
<dbReference type="PANTHER" id="PTHR33841">
    <property type="entry name" value="DNA METHYLTRANSFERASE YEEA-RELATED"/>
    <property type="match status" value="1"/>
</dbReference>
<dbReference type="InterPro" id="IPR050953">
    <property type="entry name" value="N4_N6_ade-DNA_methylase"/>
</dbReference>